<keyword evidence="2" id="KW-0533">Nickel</keyword>
<feature type="domain" description="Damage-control phosphatase ARMT1-like metal-binding" evidence="3">
    <location>
        <begin position="4"/>
        <end position="100"/>
    </location>
</feature>
<evidence type="ECO:0000313" key="4">
    <source>
        <dbReference type="Proteomes" id="UP000515163"/>
    </source>
</evidence>
<dbReference type="OrthoDB" id="6018540at2759"/>
<dbReference type="Pfam" id="PF01937">
    <property type="entry name" value="ARMT1-like_dom"/>
    <property type="match status" value="1"/>
</dbReference>
<comment type="cofactor">
    <cofactor evidence="1">
        <name>Ni(2+)</name>
        <dbReference type="ChEBI" id="CHEBI:49786"/>
    </cofactor>
</comment>
<dbReference type="KEGG" id="aten:116289890"/>
<protein>
    <submittedName>
        <fullName evidence="5">4'-phosphopantetheine phosphatase-like</fullName>
    </submittedName>
</protein>
<reference evidence="5" key="1">
    <citation type="submission" date="2025-08" db="UniProtKB">
        <authorList>
            <consortium name="RefSeq"/>
        </authorList>
    </citation>
    <scope>IDENTIFICATION</scope>
</reference>
<evidence type="ECO:0000313" key="5">
    <source>
        <dbReference type="RefSeq" id="XP_031552689.1"/>
    </source>
</evidence>
<sequence>MFSELNILLEQLTGLCPDIRSAIEENRLVAMESGSRSPCLDLRRIDAKLANQSQDVDLVVLEGMGRCIHTNYNAQFTCDSLKLAVIKNRWLANRCGGDMYSVVCQYSKGTKTT</sequence>
<organism evidence="4 5">
    <name type="scientific">Actinia tenebrosa</name>
    <name type="common">Australian red waratah sea anemone</name>
    <dbReference type="NCBI Taxonomy" id="6105"/>
    <lineage>
        <taxon>Eukaryota</taxon>
        <taxon>Metazoa</taxon>
        <taxon>Cnidaria</taxon>
        <taxon>Anthozoa</taxon>
        <taxon>Hexacorallia</taxon>
        <taxon>Actiniaria</taxon>
        <taxon>Actiniidae</taxon>
        <taxon>Actinia</taxon>
    </lineage>
</organism>
<dbReference type="Proteomes" id="UP000515163">
    <property type="component" value="Unplaced"/>
</dbReference>
<proteinExistence type="predicted"/>
<evidence type="ECO:0000256" key="2">
    <source>
        <dbReference type="ARBA" id="ARBA00022596"/>
    </source>
</evidence>
<name>A0A6P8H8C1_ACTTE</name>
<gene>
    <name evidence="5" type="primary">LOC116289890</name>
</gene>
<dbReference type="GeneID" id="116289890"/>
<evidence type="ECO:0000256" key="1">
    <source>
        <dbReference type="ARBA" id="ARBA00001967"/>
    </source>
</evidence>
<dbReference type="Gene3D" id="3.40.50.10880">
    <property type="entry name" value="Uncharacterised protein PF01937, DUF89, domain 3"/>
    <property type="match status" value="1"/>
</dbReference>
<dbReference type="InParanoid" id="A0A6P8H8C1"/>
<dbReference type="AlphaFoldDB" id="A0A6P8H8C1"/>
<keyword evidence="4" id="KW-1185">Reference proteome</keyword>
<dbReference type="InterPro" id="IPR002791">
    <property type="entry name" value="ARMT1-like_metal-bd"/>
</dbReference>
<accession>A0A6P8H8C1</accession>
<dbReference type="InterPro" id="IPR036075">
    <property type="entry name" value="ARMT-1-like_metal-bd_sf"/>
</dbReference>
<dbReference type="SUPFAM" id="SSF111321">
    <property type="entry name" value="AF1104-like"/>
    <property type="match status" value="1"/>
</dbReference>
<dbReference type="RefSeq" id="XP_031552689.1">
    <property type="nucleotide sequence ID" value="XM_031696829.1"/>
</dbReference>
<evidence type="ECO:0000259" key="3">
    <source>
        <dbReference type="Pfam" id="PF01937"/>
    </source>
</evidence>